<evidence type="ECO:0000256" key="6">
    <source>
        <dbReference type="ARBA" id="ARBA00023014"/>
    </source>
</evidence>
<dbReference type="InterPro" id="IPR005117">
    <property type="entry name" value="NiRdtase/SiRdtase_haem-b_fer"/>
</dbReference>
<keyword evidence="1" id="KW-0004">4Fe-4S</keyword>
<dbReference type="GO" id="GO:0046872">
    <property type="term" value="F:metal ion binding"/>
    <property type="evidence" value="ECO:0007669"/>
    <property type="project" value="UniProtKB-KW"/>
</dbReference>
<dbReference type="STRING" id="46680.GCA_000807755_01144"/>
<dbReference type="Gene3D" id="3.90.480.10">
    <property type="entry name" value="Sulfite Reductase Hemoprotein,Domain 2"/>
    <property type="match status" value="1"/>
</dbReference>
<dbReference type="InterPro" id="IPR006067">
    <property type="entry name" value="NO2/SO3_Rdtase_4Fe4S_dom"/>
</dbReference>
<name>A0A246F3Y4_PSENT</name>
<dbReference type="GO" id="GO:0020037">
    <property type="term" value="F:heme binding"/>
    <property type="evidence" value="ECO:0007669"/>
    <property type="project" value="InterPro"/>
</dbReference>
<dbReference type="Proteomes" id="UP000198145">
    <property type="component" value="Unassembled WGS sequence"/>
</dbReference>
<evidence type="ECO:0000313" key="9">
    <source>
        <dbReference type="EMBL" id="OWP47710.1"/>
    </source>
</evidence>
<evidence type="ECO:0000256" key="1">
    <source>
        <dbReference type="ARBA" id="ARBA00022485"/>
    </source>
</evidence>
<feature type="domain" description="Nitrite/Sulfite reductase ferredoxin-like" evidence="8">
    <location>
        <begin position="268"/>
        <end position="334"/>
    </location>
</feature>
<dbReference type="InterPro" id="IPR045854">
    <property type="entry name" value="NO2/SO3_Rdtase_4Fe4S_sf"/>
</dbReference>
<accession>A0A246F3Y4</accession>
<evidence type="ECO:0000259" key="7">
    <source>
        <dbReference type="Pfam" id="PF01077"/>
    </source>
</evidence>
<dbReference type="InterPro" id="IPR036136">
    <property type="entry name" value="Nit/Sulf_reduc_fer-like_dom_sf"/>
</dbReference>
<keyword evidence="5" id="KW-0408">Iron</keyword>
<dbReference type="PANTHER" id="PTHR32439:SF9">
    <property type="entry name" value="BLR3264 PROTEIN"/>
    <property type="match status" value="1"/>
</dbReference>
<proteinExistence type="predicted"/>
<feature type="domain" description="Nitrite/sulphite reductase 4Fe-4S" evidence="7">
    <location>
        <begin position="95"/>
        <end position="243"/>
    </location>
</feature>
<evidence type="ECO:0000256" key="3">
    <source>
        <dbReference type="ARBA" id="ARBA00022723"/>
    </source>
</evidence>
<evidence type="ECO:0000259" key="8">
    <source>
        <dbReference type="Pfam" id="PF03460"/>
    </source>
</evidence>
<protein>
    <submittedName>
        <fullName evidence="9">Precorrin-3B synthase</fullName>
    </submittedName>
</protein>
<dbReference type="SUPFAM" id="SSF55124">
    <property type="entry name" value="Nitrite/Sulfite reductase N-terminal domain-like"/>
    <property type="match status" value="2"/>
</dbReference>
<evidence type="ECO:0000256" key="4">
    <source>
        <dbReference type="ARBA" id="ARBA00023002"/>
    </source>
</evidence>
<dbReference type="PANTHER" id="PTHR32439">
    <property type="entry name" value="FERREDOXIN--NITRITE REDUCTASE, CHLOROPLASTIC"/>
    <property type="match status" value="1"/>
</dbReference>
<dbReference type="Gene3D" id="3.30.413.10">
    <property type="entry name" value="Sulfite Reductase Hemoprotein, domain 1"/>
    <property type="match status" value="2"/>
</dbReference>
<keyword evidence="6" id="KW-0411">Iron-sulfur</keyword>
<keyword evidence="2" id="KW-0349">Heme</keyword>
<evidence type="ECO:0000256" key="5">
    <source>
        <dbReference type="ARBA" id="ARBA00023004"/>
    </source>
</evidence>
<dbReference type="EMBL" id="NJBA01000013">
    <property type="protein sequence ID" value="OWP47710.1"/>
    <property type="molecule type" value="Genomic_DNA"/>
</dbReference>
<dbReference type="AlphaFoldDB" id="A0A246F3Y4"/>
<dbReference type="InterPro" id="IPR012798">
    <property type="entry name" value="Cbl_synth_CobG-like"/>
</dbReference>
<comment type="caution">
    <text evidence="9">The sequence shown here is derived from an EMBL/GenBank/DDBJ whole genome shotgun (WGS) entry which is preliminary data.</text>
</comment>
<evidence type="ECO:0000313" key="10">
    <source>
        <dbReference type="Proteomes" id="UP000198145"/>
    </source>
</evidence>
<feature type="domain" description="Nitrite/Sulfite reductase ferredoxin-like" evidence="8">
    <location>
        <begin position="24"/>
        <end position="85"/>
    </location>
</feature>
<dbReference type="Pfam" id="PF01077">
    <property type="entry name" value="NIR_SIR"/>
    <property type="match status" value="1"/>
</dbReference>
<keyword evidence="3" id="KW-0479">Metal-binding</keyword>
<organism evidence="9 10">
    <name type="scientific">Pseudomonas nitroreducens</name>
    <dbReference type="NCBI Taxonomy" id="46680"/>
    <lineage>
        <taxon>Bacteria</taxon>
        <taxon>Pseudomonadati</taxon>
        <taxon>Pseudomonadota</taxon>
        <taxon>Gammaproteobacteria</taxon>
        <taxon>Pseudomonadales</taxon>
        <taxon>Pseudomonadaceae</taxon>
        <taxon>Pseudomonas</taxon>
    </lineage>
</organism>
<gene>
    <name evidence="9" type="primary">cobG</name>
    <name evidence="9" type="ORF">CEG18_27610</name>
</gene>
<dbReference type="GO" id="GO:0051539">
    <property type="term" value="F:4 iron, 4 sulfur cluster binding"/>
    <property type="evidence" value="ECO:0007669"/>
    <property type="project" value="UniProtKB-KW"/>
</dbReference>
<dbReference type="GO" id="GO:0016491">
    <property type="term" value="F:oxidoreductase activity"/>
    <property type="evidence" value="ECO:0007669"/>
    <property type="project" value="UniProtKB-KW"/>
</dbReference>
<sequence>MQDPSALPVRPHACPGLLRIVASRDGGICRIKLPRGQLDAKAARAIALAAERHADGVLEATNRANLQIRGVHAGAENALSLELLAAGLGPRELAADDVRNLLVSPALGLGMGGAFDASPLATQLLDLLERTPRFHGLSPKFGIQLDGGEALAMLEHPNDVWLSALSDDPAPLFAFGLAGYPPQRETDRPALAAVTAGQVSLLVETLLHLFLDLAGDGPTRMRQLREMLGDEVLLERLQQRLPFQLQLGPVVDNWRRPAPQAFGHLGIHPQRPPERAMVGAGFVLGRLDSTTLFGLADLAERFSGGQLRLTPWQSLILPNLAQTDAAVVLGALANLGLVIDAAQPLSRLIACSGSSGCARGLADTKADALRLAERLRHAPPAGVHLCGCPRSCAAAHVAPYTLLAVADGRYDLFRRAVGVAGFGQPLARNLSLEAAGNLLAAPGAPTDA</sequence>
<dbReference type="eggNOG" id="COG0155">
    <property type="taxonomic scope" value="Bacteria"/>
</dbReference>
<dbReference type="Pfam" id="PF03460">
    <property type="entry name" value="NIR_SIR_ferr"/>
    <property type="match status" value="2"/>
</dbReference>
<evidence type="ECO:0000256" key="2">
    <source>
        <dbReference type="ARBA" id="ARBA00022617"/>
    </source>
</evidence>
<keyword evidence="4" id="KW-0560">Oxidoreductase</keyword>
<dbReference type="NCBIfam" id="TIGR02435">
    <property type="entry name" value="CobG"/>
    <property type="match status" value="1"/>
</dbReference>
<dbReference type="InterPro" id="IPR051329">
    <property type="entry name" value="NIR_SIR_4Fe-4S"/>
</dbReference>
<reference evidence="9 10" key="1">
    <citation type="submission" date="2017-06" db="EMBL/GenBank/DDBJ databases">
        <title>Draft genome of Pseudomonas nitroreducens DF05.</title>
        <authorList>
            <person name="Iyer R."/>
        </authorList>
    </citation>
    <scope>NUCLEOTIDE SEQUENCE [LARGE SCALE GENOMIC DNA]</scope>
    <source>
        <strain evidence="9 10">DF05</strain>
    </source>
</reference>
<dbReference type="SUPFAM" id="SSF56014">
    <property type="entry name" value="Nitrite and sulphite reductase 4Fe-4S domain-like"/>
    <property type="match status" value="2"/>
</dbReference>